<gene>
    <name evidence="1" type="ORF">HAX54_036985</name>
</gene>
<dbReference type="EMBL" id="JACEIK010004922">
    <property type="protein sequence ID" value="MCD9646802.1"/>
    <property type="molecule type" value="Genomic_DNA"/>
</dbReference>
<reference evidence="1 2" key="1">
    <citation type="journal article" date="2021" name="BMC Genomics">
        <title>Datura genome reveals duplications of psychoactive alkaloid biosynthetic genes and high mutation rate following tissue culture.</title>
        <authorList>
            <person name="Rajewski A."/>
            <person name="Carter-House D."/>
            <person name="Stajich J."/>
            <person name="Litt A."/>
        </authorList>
    </citation>
    <scope>NUCLEOTIDE SEQUENCE [LARGE SCALE GENOMIC DNA]</scope>
    <source>
        <strain evidence="1">AR-01</strain>
    </source>
</reference>
<organism evidence="1 2">
    <name type="scientific">Datura stramonium</name>
    <name type="common">Jimsonweed</name>
    <name type="synonym">Common thornapple</name>
    <dbReference type="NCBI Taxonomy" id="4076"/>
    <lineage>
        <taxon>Eukaryota</taxon>
        <taxon>Viridiplantae</taxon>
        <taxon>Streptophyta</taxon>
        <taxon>Embryophyta</taxon>
        <taxon>Tracheophyta</taxon>
        <taxon>Spermatophyta</taxon>
        <taxon>Magnoliopsida</taxon>
        <taxon>eudicotyledons</taxon>
        <taxon>Gunneridae</taxon>
        <taxon>Pentapetalae</taxon>
        <taxon>asterids</taxon>
        <taxon>lamiids</taxon>
        <taxon>Solanales</taxon>
        <taxon>Solanaceae</taxon>
        <taxon>Solanoideae</taxon>
        <taxon>Datureae</taxon>
        <taxon>Datura</taxon>
    </lineage>
</organism>
<proteinExistence type="predicted"/>
<sequence length="70" mass="7547">MSVKSSLPIATSLVNEDVTLISQDCESCYAMGELLELAVIGELFGSEALDGVAWVEIDVEKEMPNISHCD</sequence>
<evidence type="ECO:0000313" key="2">
    <source>
        <dbReference type="Proteomes" id="UP000823775"/>
    </source>
</evidence>
<evidence type="ECO:0000313" key="1">
    <source>
        <dbReference type="EMBL" id="MCD9646802.1"/>
    </source>
</evidence>
<dbReference type="Proteomes" id="UP000823775">
    <property type="component" value="Unassembled WGS sequence"/>
</dbReference>
<comment type="caution">
    <text evidence="1">The sequence shown here is derived from an EMBL/GenBank/DDBJ whole genome shotgun (WGS) entry which is preliminary data.</text>
</comment>
<name>A0ABS8VIV5_DATST</name>
<accession>A0ABS8VIV5</accession>
<protein>
    <submittedName>
        <fullName evidence="1">Uncharacterized protein</fullName>
    </submittedName>
</protein>
<keyword evidence="2" id="KW-1185">Reference proteome</keyword>